<reference evidence="2" key="1">
    <citation type="submission" date="2021-01" db="EMBL/GenBank/DDBJ databases">
        <authorList>
            <consortium name="Genoscope - CEA"/>
            <person name="William W."/>
        </authorList>
    </citation>
    <scope>NUCLEOTIDE SEQUENCE</scope>
</reference>
<accession>A0A8S1JTK8</accession>
<dbReference type="EMBL" id="CAJJDM010000006">
    <property type="protein sequence ID" value="CAD8045335.1"/>
    <property type="molecule type" value="Genomic_DNA"/>
</dbReference>
<organism evidence="2 3">
    <name type="scientific">Paramecium primaurelia</name>
    <dbReference type="NCBI Taxonomy" id="5886"/>
    <lineage>
        <taxon>Eukaryota</taxon>
        <taxon>Sar</taxon>
        <taxon>Alveolata</taxon>
        <taxon>Ciliophora</taxon>
        <taxon>Intramacronucleata</taxon>
        <taxon>Oligohymenophorea</taxon>
        <taxon>Peniculida</taxon>
        <taxon>Parameciidae</taxon>
        <taxon>Paramecium</taxon>
    </lineage>
</organism>
<evidence type="ECO:0000313" key="2">
    <source>
        <dbReference type="EMBL" id="CAD8045335.1"/>
    </source>
</evidence>
<keyword evidence="3" id="KW-1185">Reference proteome</keyword>
<protein>
    <submittedName>
        <fullName evidence="2">Uncharacterized protein</fullName>
    </submittedName>
</protein>
<evidence type="ECO:0000256" key="1">
    <source>
        <dbReference type="SAM" id="Coils"/>
    </source>
</evidence>
<dbReference type="Proteomes" id="UP000688137">
    <property type="component" value="Unassembled WGS sequence"/>
</dbReference>
<proteinExistence type="predicted"/>
<keyword evidence="1" id="KW-0175">Coiled coil</keyword>
<name>A0A8S1JTK8_PARPR</name>
<feature type="coiled-coil region" evidence="1">
    <location>
        <begin position="56"/>
        <end position="83"/>
    </location>
</feature>
<dbReference type="AlphaFoldDB" id="A0A8S1JTK8"/>
<gene>
    <name evidence="2" type="ORF">PPRIM_AZ9-3.1.T0090362</name>
</gene>
<evidence type="ECO:0000313" key="3">
    <source>
        <dbReference type="Proteomes" id="UP000688137"/>
    </source>
</evidence>
<comment type="caution">
    <text evidence="2">The sequence shown here is derived from an EMBL/GenBank/DDBJ whole genome shotgun (WGS) entry which is preliminary data.</text>
</comment>
<sequence length="106" mass="12582">MLIDVNRINQSDSKVIQSKSQQRDKIRRSFDSKLTAYIESTSEQIARSCILRKSLSEQQDRNLTEKQSEMRREQEKIRQDNIRINQQIGIPKKIFLNLNICQILDF</sequence>